<dbReference type="Proteomes" id="UP000014760">
    <property type="component" value="Unassembled WGS sequence"/>
</dbReference>
<dbReference type="EMBL" id="KB312333">
    <property type="protein sequence ID" value="ELT87413.1"/>
    <property type="molecule type" value="Genomic_DNA"/>
</dbReference>
<dbReference type="EnsemblMetazoa" id="CapteT105044">
    <property type="protein sequence ID" value="CapteP105044"/>
    <property type="gene ID" value="CapteG105044"/>
</dbReference>
<dbReference type="HOGENOM" id="CLU_210040_1_0_1"/>
<dbReference type="AlphaFoldDB" id="R7T3T4"/>
<accession>R7T3T4</accession>
<feature type="non-terminal residue" evidence="1">
    <location>
        <position position="1"/>
    </location>
</feature>
<evidence type="ECO:0000313" key="3">
    <source>
        <dbReference type="Proteomes" id="UP000014760"/>
    </source>
</evidence>
<proteinExistence type="predicted"/>
<dbReference type="OrthoDB" id="10062389at2759"/>
<evidence type="ECO:0000313" key="1">
    <source>
        <dbReference type="EMBL" id="ELT87413.1"/>
    </source>
</evidence>
<reference evidence="2" key="3">
    <citation type="submission" date="2015-06" db="UniProtKB">
        <authorList>
            <consortium name="EnsemblMetazoa"/>
        </authorList>
    </citation>
    <scope>IDENTIFICATION</scope>
</reference>
<reference evidence="1 3" key="2">
    <citation type="journal article" date="2013" name="Nature">
        <title>Insights into bilaterian evolution from three spiralian genomes.</title>
        <authorList>
            <person name="Simakov O."/>
            <person name="Marletaz F."/>
            <person name="Cho S.J."/>
            <person name="Edsinger-Gonzales E."/>
            <person name="Havlak P."/>
            <person name="Hellsten U."/>
            <person name="Kuo D.H."/>
            <person name="Larsson T."/>
            <person name="Lv J."/>
            <person name="Arendt D."/>
            <person name="Savage R."/>
            <person name="Osoegawa K."/>
            <person name="de Jong P."/>
            <person name="Grimwood J."/>
            <person name="Chapman J.A."/>
            <person name="Shapiro H."/>
            <person name="Aerts A."/>
            <person name="Otillar R.P."/>
            <person name="Terry A.Y."/>
            <person name="Boore J.L."/>
            <person name="Grigoriev I.V."/>
            <person name="Lindberg D.R."/>
            <person name="Seaver E.C."/>
            <person name="Weisblat D.A."/>
            <person name="Putnam N.H."/>
            <person name="Rokhsar D.S."/>
        </authorList>
    </citation>
    <scope>NUCLEOTIDE SEQUENCE</scope>
    <source>
        <strain evidence="1 3">I ESC-2004</strain>
    </source>
</reference>
<sequence>KSLNTVPHKLLMLKLSRYGITGNTGAWIRNFLHKRQQTFVVNGCASHAVDL</sequence>
<protein>
    <submittedName>
        <fullName evidence="1 2">Uncharacterized protein</fullName>
    </submittedName>
</protein>
<evidence type="ECO:0000313" key="2">
    <source>
        <dbReference type="EnsemblMetazoa" id="CapteP105044"/>
    </source>
</evidence>
<gene>
    <name evidence="1" type="ORF">CAPTEDRAFT_105044</name>
</gene>
<dbReference type="EMBL" id="AMQN01015894">
    <property type="status" value="NOT_ANNOTATED_CDS"/>
    <property type="molecule type" value="Genomic_DNA"/>
</dbReference>
<name>R7T3T4_CAPTE</name>
<reference evidence="3" key="1">
    <citation type="submission" date="2012-12" db="EMBL/GenBank/DDBJ databases">
        <authorList>
            <person name="Hellsten U."/>
            <person name="Grimwood J."/>
            <person name="Chapman J.A."/>
            <person name="Shapiro H."/>
            <person name="Aerts A."/>
            <person name="Otillar R.P."/>
            <person name="Terry A.Y."/>
            <person name="Boore J.L."/>
            <person name="Simakov O."/>
            <person name="Marletaz F."/>
            <person name="Cho S.-J."/>
            <person name="Edsinger-Gonzales E."/>
            <person name="Havlak P."/>
            <person name="Kuo D.-H."/>
            <person name="Larsson T."/>
            <person name="Lv J."/>
            <person name="Arendt D."/>
            <person name="Savage R."/>
            <person name="Osoegawa K."/>
            <person name="de Jong P."/>
            <person name="Lindberg D.R."/>
            <person name="Seaver E.C."/>
            <person name="Weisblat D.A."/>
            <person name="Putnam N.H."/>
            <person name="Grigoriev I.V."/>
            <person name="Rokhsar D.S."/>
        </authorList>
    </citation>
    <scope>NUCLEOTIDE SEQUENCE</scope>
    <source>
        <strain evidence="3">I ESC-2004</strain>
    </source>
</reference>
<keyword evidence="3" id="KW-1185">Reference proteome</keyword>
<organism evidence="1">
    <name type="scientific">Capitella teleta</name>
    <name type="common">Polychaete worm</name>
    <dbReference type="NCBI Taxonomy" id="283909"/>
    <lineage>
        <taxon>Eukaryota</taxon>
        <taxon>Metazoa</taxon>
        <taxon>Spiralia</taxon>
        <taxon>Lophotrochozoa</taxon>
        <taxon>Annelida</taxon>
        <taxon>Polychaeta</taxon>
        <taxon>Sedentaria</taxon>
        <taxon>Scolecida</taxon>
        <taxon>Capitellidae</taxon>
        <taxon>Capitella</taxon>
    </lineage>
</organism>